<evidence type="ECO:0000313" key="2">
    <source>
        <dbReference type="Proteomes" id="UP000756346"/>
    </source>
</evidence>
<dbReference type="GeneID" id="70186908"/>
<dbReference type="AlphaFoldDB" id="A0A9P8XVR7"/>
<proteinExistence type="predicted"/>
<evidence type="ECO:0000313" key="1">
    <source>
        <dbReference type="EMBL" id="KAH7016010.1"/>
    </source>
</evidence>
<dbReference type="Proteomes" id="UP000756346">
    <property type="component" value="Unassembled WGS sequence"/>
</dbReference>
<accession>A0A9P8XVR7</accession>
<dbReference type="RefSeq" id="XP_046005634.1">
    <property type="nucleotide sequence ID" value="XM_046157362.1"/>
</dbReference>
<sequence length="107" mass="11546">MRGCTRELQKLIIEAQARAEYETVTSDTPAANATCLPGFISDRSAIDPVVYARHVSALDSMADEDVVIWIGVELQVVLVAPAFWTVGGSYLGKNWGKFGVQSGLKST</sequence>
<reference evidence="1" key="1">
    <citation type="journal article" date="2021" name="Nat. Commun.">
        <title>Genetic determinants of endophytism in the Arabidopsis root mycobiome.</title>
        <authorList>
            <person name="Mesny F."/>
            <person name="Miyauchi S."/>
            <person name="Thiergart T."/>
            <person name="Pickel B."/>
            <person name="Atanasova L."/>
            <person name="Karlsson M."/>
            <person name="Huettel B."/>
            <person name="Barry K.W."/>
            <person name="Haridas S."/>
            <person name="Chen C."/>
            <person name="Bauer D."/>
            <person name="Andreopoulos W."/>
            <person name="Pangilinan J."/>
            <person name="LaButti K."/>
            <person name="Riley R."/>
            <person name="Lipzen A."/>
            <person name="Clum A."/>
            <person name="Drula E."/>
            <person name="Henrissat B."/>
            <person name="Kohler A."/>
            <person name="Grigoriev I.V."/>
            <person name="Martin F.M."/>
            <person name="Hacquard S."/>
        </authorList>
    </citation>
    <scope>NUCLEOTIDE SEQUENCE</scope>
    <source>
        <strain evidence="1">MPI-CAGE-CH-0230</strain>
    </source>
</reference>
<dbReference type="EMBL" id="JAGTJQ010000012">
    <property type="protein sequence ID" value="KAH7016010.1"/>
    <property type="molecule type" value="Genomic_DNA"/>
</dbReference>
<name>A0A9P8XVR7_9PEZI</name>
<gene>
    <name evidence="1" type="ORF">B0I36DRAFT_354889</name>
</gene>
<keyword evidence="2" id="KW-1185">Reference proteome</keyword>
<organism evidence="1 2">
    <name type="scientific">Microdochium trichocladiopsis</name>
    <dbReference type="NCBI Taxonomy" id="1682393"/>
    <lineage>
        <taxon>Eukaryota</taxon>
        <taxon>Fungi</taxon>
        <taxon>Dikarya</taxon>
        <taxon>Ascomycota</taxon>
        <taxon>Pezizomycotina</taxon>
        <taxon>Sordariomycetes</taxon>
        <taxon>Xylariomycetidae</taxon>
        <taxon>Xylariales</taxon>
        <taxon>Microdochiaceae</taxon>
        <taxon>Microdochium</taxon>
    </lineage>
</organism>
<comment type="caution">
    <text evidence="1">The sequence shown here is derived from an EMBL/GenBank/DDBJ whole genome shotgun (WGS) entry which is preliminary data.</text>
</comment>
<protein>
    <submittedName>
        <fullName evidence="1">Uncharacterized protein</fullName>
    </submittedName>
</protein>
<dbReference type="OrthoDB" id="6118920at2759"/>